<dbReference type="InterPro" id="IPR029063">
    <property type="entry name" value="SAM-dependent_MTases_sf"/>
</dbReference>
<dbReference type="Pfam" id="PF02384">
    <property type="entry name" value="N6_Mtase"/>
    <property type="match status" value="1"/>
</dbReference>
<organism evidence="10 11">
    <name type="scientific">Berkelbacteria bacterium GW2011_GWA2_35_9</name>
    <dbReference type="NCBI Taxonomy" id="1618333"/>
    <lineage>
        <taxon>Bacteria</taxon>
        <taxon>Candidatus Berkelbacteria</taxon>
    </lineage>
</organism>
<dbReference type="PRINTS" id="PR00507">
    <property type="entry name" value="N12N6MTFRASE"/>
</dbReference>
<gene>
    <name evidence="10" type="ORF">UR93_C0001G0053</name>
</gene>
<dbReference type="STRING" id="1618333.UR93_C0001G0053"/>
<dbReference type="GO" id="GO:0032259">
    <property type="term" value="P:methylation"/>
    <property type="evidence" value="ECO:0007669"/>
    <property type="project" value="UniProtKB-KW"/>
</dbReference>
<protein>
    <recommendedName>
        <fullName evidence="2">site-specific DNA-methyltransferase (adenine-specific)</fullName>
        <ecNumber evidence="2">2.1.1.72</ecNumber>
    </recommendedName>
</protein>
<dbReference type="GO" id="GO:0009007">
    <property type="term" value="F:site-specific DNA-methyltransferase (adenine-specific) activity"/>
    <property type="evidence" value="ECO:0007669"/>
    <property type="project" value="UniProtKB-EC"/>
</dbReference>
<proteinExistence type="inferred from homology"/>
<keyword evidence="5" id="KW-0949">S-adenosyl-L-methionine</keyword>
<evidence type="ECO:0000256" key="7">
    <source>
        <dbReference type="ARBA" id="ARBA00047942"/>
    </source>
</evidence>
<dbReference type="SUPFAM" id="SSF53335">
    <property type="entry name" value="S-adenosyl-L-methionine-dependent methyltransferases"/>
    <property type="match status" value="1"/>
</dbReference>
<dbReference type="EMBL" id="LBRB01000001">
    <property type="protein sequence ID" value="KKP89221.1"/>
    <property type="molecule type" value="Genomic_DNA"/>
</dbReference>
<evidence type="ECO:0000313" key="10">
    <source>
        <dbReference type="EMBL" id="KKP89221.1"/>
    </source>
</evidence>
<dbReference type="GO" id="GO:0009307">
    <property type="term" value="P:DNA restriction-modification system"/>
    <property type="evidence" value="ECO:0007669"/>
    <property type="project" value="UniProtKB-KW"/>
</dbReference>
<dbReference type="InterPro" id="IPR038333">
    <property type="entry name" value="T1MK-like_N_sf"/>
</dbReference>
<dbReference type="PATRIC" id="fig|1618333.3.peg.58"/>
<keyword evidence="4" id="KW-0808">Transferase</keyword>
<dbReference type="Gene3D" id="1.20.1260.30">
    <property type="match status" value="1"/>
</dbReference>
<evidence type="ECO:0000313" key="11">
    <source>
        <dbReference type="Proteomes" id="UP000034316"/>
    </source>
</evidence>
<accession>A0A0G0DK97</accession>
<reference evidence="10 11" key="1">
    <citation type="journal article" date="2015" name="Nature">
        <title>rRNA introns, odd ribosomes, and small enigmatic genomes across a large radiation of phyla.</title>
        <authorList>
            <person name="Brown C.T."/>
            <person name="Hug L.A."/>
            <person name="Thomas B.C."/>
            <person name="Sharon I."/>
            <person name="Castelle C.J."/>
            <person name="Singh A."/>
            <person name="Wilkins M.J."/>
            <person name="Williams K.H."/>
            <person name="Banfield J.F."/>
        </authorList>
    </citation>
    <scope>NUCLEOTIDE SEQUENCE [LARGE SCALE GENOMIC DNA]</scope>
</reference>
<evidence type="ECO:0000256" key="3">
    <source>
        <dbReference type="ARBA" id="ARBA00022603"/>
    </source>
</evidence>
<evidence type="ECO:0000256" key="6">
    <source>
        <dbReference type="ARBA" id="ARBA00022747"/>
    </source>
</evidence>
<dbReference type="AlphaFoldDB" id="A0A0G0DK97"/>
<keyword evidence="6" id="KW-0680">Restriction system</keyword>
<dbReference type="PANTHER" id="PTHR42933">
    <property type="entry name" value="SLR6095 PROTEIN"/>
    <property type="match status" value="1"/>
</dbReference>
<dbReference type="PANTHER" id="PTHR42933:SF1">
    <property type="entry name" value="SITE-SPECIFIC DNA-METHYLTRANSFERASE (ADENINE-SPECIFIC)"/>
    <property type="match status" value="1"/>
</dbReference>
<dbReference type="GO" id="GO:0003677">
    <property type="term" value="F:DNA binding"/>
    <property type="evidence" value="ECO:0007669"/>
    <property type="project" value="InterPro"/>
</dbReference>
<dbReference type="Gene3D" id="3.40.50.150">
    <property type="entry name" value="Vaccinia Virus protein VP39"/>
    <property type="match status" value="1"/>
</dbReference>
<dbReference type="InterPro" id="IPR003356">
    <property type="entry name" value="DNA_methylase_A-5"/>
</dbReference>
<feature type="domain" description="N6 adenine-specific DNA methyltransferase N-terminal" evidence="9">
    <location>
        <begin position="9"/>
        <end position="169"/>
    </location>
</feature>
<dbReference type="Pfam" id="PF12161">
    <property type="entry name" value="HsdM_N"/>
    <property type="match status" value="1"/>
</dbReference>
<keyword evidence="3" id="KW-0489">Methyltransferase</keyword>
<feature type="domain" description="DNA methylase adenine-specific" evidence="8">
    <location>
        <begin position="182"/>
        <end position="282"/>
    </location>
</feature>
<dbReference type="EC" id="2.1.1.72" evidence="2"/>
<evidence type="ECO:0000259" key="8">
    <source>
        <dbReference type="Pfam" id="PF02384"/>
    </source>
</evidence>
<sequence>MSEEQKRILEKQLWGVANALRGKMNADEYKNYILGFIFYKYLSEKLERYVNEKIISGEDFTFAQIKEKTKQGQEDIGHIKIACIGHLGYFLKPTELFSYIVKKGKGEIKDQPKFILEDIKKILDAIEKTSANTDSEDDFKGLFDDVDLTSTKLGSRESEKNEVVVEVLTLLSGIDFKLEDAKSDLLGDAYEYLIGEFAAGAGKKGGEFYTPAQVSRLLAQIVSLDKKRLKSAYDATCGSGSLLLRLGEFTDVVNYYGQELNPTTYNLARMNMILHGVHFDHLRRNVKIGGLVIT</sequence>
<dbReference type="Proteomes" id="UP000034316">
    <property type="component" value="Unassembled WGS sequence"/>
</dbReference>
<evidence type="ECO:0000256" key="2">
    <source>
        <dbReference type="ARBA" id="ARBA00011900"/>
    </source>
</evidence>
<evidence type="ECO:0000259" key="9">
    <source>
        <dbReference type="Pfam" id="PF12161"/>
    </source>
</evidence>
<comment type="similarity">
    <text evidence="1">Belongs to the N(4)/N(6)-methyltransferase family.</text>
</comment>
<name>A0A0G0DK97_9BACT</name>
<dbReference type="InterPro" id="IPR022749">
    <property type="entry name" value="D12N6_MeTrfase_N"/>
</dbReference>
<comment type="caution">
    <text evidence="10">The sequence shown here is derived from an EMBL/GenBank/DDBJ whole genome shotgun (WGS) entry which is preliminary data.</text>
</comment>
<evidence type="ECO:0000256" key="1">
    <source>
        <dbReference type="ARBA" id="ARBA00006594"/>
    </source>
</evidence>
<dbReference type="GO" id="GO:0008170">
    <property type="term" value="F:N-methyltransferase activity"/>
    <property type="evidence" value="ECO:0007669"/>
    <property type="project" value="InterPro"/>
</dbReference>
<evidence type="ECO:0000256" key="5">
    <source>
        <dbReference type="ARBA" id="ARBA00022691"/>
    </source>
</evidence>
<dbReference type="InterPro" id="IPR051537">
    <property type="entry name" value="DNA_Adenine_Mtase"/>
</dbReference>
<comment type="catalytic activity">
    <reaction evidence="7">
        <text>a 2'-deoxyadenosine in DNA + S-adenosyl-L-methionine = an N(6)-methyl-2'-deoxyadenosine in DNA + S-adenosyl-L-homocysteine + H(+)</text>
        <dbReference type="Rhea" id="RHEA:15197"/>
        <dbReference type="Rhea" id="RHEA-COMP:12418"/>
        <dbReference type="Rhea" id="RHEA-COMP:12419"/>
        <dbReference type="ChEBI" id="CHEBI:15378"/>
        <dbReference type="ChEBI" id="CHEBI:57856"/>
        <dbReference type="ChEBI" id="CHEBI:59789"/>
        <dbReference type="ChEBI" id="CHEBI:90615"/>
        <dbReference type="ChEBI" id="CHEBI:90616"/>
        <dbReference type="EC" id="2.1.1.72"/>
    </reaction>
</comment>
<evidence type="ECO:0000256" key="4">
    <source>
        <dbReference type="ARBA" id="ARBA00022679"/>
    </source>
</evidence>